<keyword evidence="2" id="KW-0175">Coiled coil</keyword>
<reference evidence="5 6" key="1">
    <citation type="journal article" date="2019" name="Sci. Data">
        <title>Hybrid genome assembly and annotation of Danionella translucida.</title>
        <authorList>
            <person name="Kadobianskyi M."/>
            <person name="Schulze L."/>
            <person name="Schuelke M."/>
            <person name="Judkewitz B."/>
        </authorList>
    </citation>
    <scope>NUCLEOTIDE SEQUENCE [LARGE SCALE GENOMIC DNA]</scope>
    <source>
        <strain evidence="5 6">Bolton</strain>
    </source>
</reference>
<evidence type="ECO:0000259" key="4">
    <source>
        <dbReference type="PROSITE" id="PS50157"/>
    </source>
</evidence>
<feature type="region of interest" description="Disordered" evidence="3">
    <location>
        <begin position="234"/>
        <end position="271"/>
    </location>
</feature>
<organism evidence="5 6">
    <name type="scientific">Danionella cerebrum</name>
    <dbReference type="NCBI Taxonomy" id="2873325"/>
    <lineage>
        <taxon>Eukaryota</taxon>
        <taxon>Metazoa</taxon>
        <taxon>Chordata</taxon>
        <taxon>Craniata</taxon>
        <taxon>Vertebrata</taxon>
        <taxon>Euteleostomi</taxon>
        <taxon>Actinopterygii</taxon>
        <taxon>Neopterygii</taxon>
        <taxon>Teleostei</taxon>
        <taxon>Ostariophysi</taxon>
        <taxon>Cypriniformes</taxon>
        <taxon>Danionidae</taxon>
        <taxon>Danioninae</taxon>
        <taxon>Danionella</taxon>
    </lineage>
</organism>
<dbReference type="EMBL" id="SRMA01025208">
    <property type="protein sequence ID" value="TRY97826.1"/>
    <property type="molecule type" value="Genomic_DNA"/>
</dbReference>
<keyword evidence="1" id="KW-0479">Metal-binding</keyword>
<feature type="compositionally biased region" description="Basic and acidic residues" evidence="3">
    <location>
        <begin position="89"/>
        <end position="98"/>
    </location>
</feature>
<dbReference type="InterPro" id="IPR013087">
    <property type="entry name" value="Znf_C2H2_type"/>
</dbReference>
<dbReference type="GO" id="GO:0000712">
    <property type="term" value="P:resolution of meiotic recombination intermediates"/>
    <property type="evidence" value="ECO:0007669"/>
    <property type="project" value="TreeGrafter"/>
</dbReference>
<evidence type="ECO:0000313" key="6">
    <source>
        <dbReference type="Proteomes" id="UP000316079"/>
    </source>
</evidence>
<gene>
    <name evidence="5" type="ORF">DNTS_014960</name>
</gene>
<feature type="compositionally biased region" description="Basic and acidic residues" evidence="3">
    <location>
        <begin position="43"/>
        <end position="53"/>
    </location>
</feature>
<feature type="region of interest" description="Disordered" evidence="3">
    <location>
        <begin position="89"/>
        <end position="113"/>
    </location>
</feature>
<dbReference type="STRING" id="623744.A0A553R6N3"/>
<evidence type="ECO:0000256" key="2">
    <source>
        <dbReference type="SAM" id="Coils"/>
    </source>
</evidence>
<evidence type="ECO:0000313" key="5">
    <source>
        <dbReference type="EMBL" id="TRY97826.1"/>
    </source>
</evidence>
<dbReference type="GO" id="GO:0033557">
    <property type="term" value="C:Slx1-Slx4 complex"/>
    <property type="evidence" value="ECO:0007669"/>
    <property type="project" value="TreeGrafter"/>
</dbReference>
<dbReference type="PROSITE" id="PS50157">
    <property type="entry name" value="ZINC_FINGER_C2H2_2"/>
    <property type="match status" value="1"/>
</dbReference>
<protein>
    <recommendedName>
        <fullName evidence="4">C2H2-type domain-containing protein</fullName>
    </recommendedName>
</protein>
<keyword evidence="1" id="KW-0862">Zinc</keyword>
<feature type="compositionally biased region" description="Polar residues" evidence="3">
    <location>
        <begin position="56"/>
        <end position="68"/>
    </location>
</feature>
<feature type="region of interest" description="Disordered" evidence="3">
    <location>
        <begin position="304"/>
        <end position="329"/>
    </location>
</feature>
<dbReference type="PANTHER" id="PTHR21541:SF3">
    <property type="entry name" value="STRUCTURE-SPECIFIC ENDONUCLEASE SUBUNIT SLX4"/>
    <property type="match status" value="1"/>
</dbReference>
<dbReference type="Pfam" id="PF12874">
    <property type="entry name" value="zf-met"/>
    <property type="match status" value="1"/>
</dbReference>
<dbReference type="GO" id="GO:0008270">
    <property type="term" value="F:zinc ion binding"/>
    <property type="evidence" value="ECO:0007669"/>
    <property type="project" value="UniProtKB-KW"/>
</dbReference>
<feature type="compositionally biased region" description="Basic and acidic residues" evidence="3">
    <location>
        <begin position="24"/>
        <end position="33"/>
    </location>
</feature>
<evidence type="ECO:0000256" key="1">
    <source>
        <dbReference type="PROSITE-ProRule" id="PRU00042"/>
    </source>
</evidence>
<sequence length="444" mass="49304">MMDDSDQDFSHLCSRLLKRVRRKDKVDSGDEKNNNPPKRRKRTKDDVKADRKPKFTSRTQPVAVSQGVSGSEKIADVVLRRMQQFKRASPERLLHAEDNQETTKGSEGNVPAPVTVDVSGDEALALQLQLEMDREAQVAGDLEDGGLFFCQLCQKDLSSMSPSLRTQHINRCLDACEVSAPSTSHNSRDRPRIPECPVCGKNFKSEKSRSVHLKRCSADLGVKPNVLVEALRRQAVETERESTGDQSHQRGTSAARRNGVPVKKRDRKAQKLDEDTMVALALSRSLLEQEKEREEKEQEILAQLSSPPGGTAPVLKWKPGAGKGRGKRRKGLFPLQPPLLLIQDSQAALNRLQERVSSLLLCSRPPSPPTPTLSPSVLPFKPHGRLWDRSALHGGGPTSISEFYTAELSCFIQPMETPEVRPPFAFKAAAILLDSHLRELTTDL</sequence>
<dbReference type="PANTHER" id="PTHR21541">
    <property type="entry name" value="BTB POZ DOMAIN CONTAINING 12"/>
    <property type="match status" value="1"/>
</dbReference>
<feature type="coiled-coil region" evidence="2">
    <location>
        <begin position="277"/>
        <end position="304"/>
    </location>
</feature>
<evidence type="ECO:0000256" key="3">
    <source>
        <dbReference type="SAM" id="MobiDB-lite"/>
    </source>
</evidence>
<dbReference type="OrthoDB" id="5576441at2759"/>
<dbReference type="Proteomes" id="UP000316079">
    <property type="component" value="Unassembled WGS sequence"/>
</dbReference>
<name>A0A553R6N3_9TELE</name>
<keyword evidence="6" id="KW-1185">Reference proteome</keyword>
<comment type="caution">
    <text evidence="5">The sequence shown here is derived from an EMBL/GenBank/DDBJ whole genome shotgun (WGS) entry which is preliminary data.</text>
</comment>
<keyword evidence="1" id="KW-0863">Zinc-finger</keyword>
<proteinExistence type="predicted"/>
<dbReference type="AlphaFoldDB" id="A0A553R6N3"/>
<accession>A0A553R6N3</accession>
<feature type="region of interest" description="Disordered" evidence="3">
    <location>
        <begin position="18"/>
        <end position="68"/>
    </location>
</feature>
<feature type="domain" description="C2H2-type" evidence="4">
    <location>
        <begin position="194"/>
        <end position="224"/>
    </location>
</feature>
<feature type="compositionally biased region" description="Basic and acidic residues" evidence="3">
    <location>
        <begin position="234"/>
        <end position="243"/>
    </location>
</feature>